<protein>
    <submittedName>
        <fullName evidence="4">Uncharacterized protein</fullName>
    </submittedName>
</protein>
<dbReference type="InterPro" id="IPR019775">
    <property type="entry name" value="WD40_repeat_CS"/>
</dbReference>
<feature type="repeat" description="WD" evidence="3">
    <location>
        <begin position="1"/>
        <end position="42"/>
    </location>
</feature>
<keyword evidence="5" id="KW-1185">Reference proteome</keyword>
<dbReference type="PROSITE" id="PS00678">
    <property type="entry name" value="WD_REPEATS_1"/>
    <property type="match status" value="1"/>
</dbReference>
<proteinExistence type="predicted"/>
<accession>A0A4W5JY92</accession>
<keyword evidence="2" id="KW-0677">Repeat</keyword>
<dbReference type="STRING" id="62062.ENSHHUP00000003130"/>
<dbReference type="InterPro" id="IPR015943">
    <property type="entry name" value="WD40/YVTN_repeat-like_dom_sf"/>
</dbReference>
<dbReference type="Gene3D" id="2.130.10.10">
    <property type="entry name" value="YVTN repeat-like/Quinoprotein amine dehydrogenase"/>
    <property type="match status" value="1"/>
</dbReference>
<evidence type="ECO:0000256" key="3">
    <source>
        <dbReference type="PROSITE-ProRule" id="PRU00221"/>
    </source>
</evidence>
<name>A0A4W5JY92_9TELE</name>
<reference evidence="5" key="1">
    <citation type="submission" date="2018-06" db="EMBL/GenBank/DDBJ databases">
        <title>Genome assembly of Danube salmon.</title>
        <authorList>
            <person name="Macqueen D.J."/>
            <person name="Gundappa M.K."/>
        </authorList>
    </citation>
    <scope>NUCLEOTIDE SEQUENCE [LARGE SCALE GENOMIC DNA]</scope>
</reference>
<dbReference type="PROSITE" id="PS50294">
    <property type="entry name" value="WD_REPEATS_REGION"/>
    <property type="match status" value="1"/>
</dbReference>
<dbReference type="AlphaFoldDB" id="A0A4W5JY92"/>
<evidence type="ECO:0000256" key="2">
    <source>
        <dbReference type="ARBA" id="ARBA00022737"/>
    </source>
</evidence>
<dbReference type="PROSITE" id="PS50082">
    <property type="entry name" value="WD_REPEATS_2"/>
    <property type="match status" value="1"/>
</dbReference>
<dbReference type="SUPFAM" id="SSF50978">
    <property type="entry name" value="WD40 repeat-like"/>
    <property type="match status" value="1"/>
</dbReference>
<evidence type="ECO:0000313" key="5">
    <source>
        <dbReference type="Proteomes" id="UP000314982"/>
    </source>
</evidence>
<sequence>MFGHLEPVNHCCFSPDDVYLSTSSSDGTLKLWEVSSANEWKSIDMADVFPEQRGQTEVIVKCSTWSADGRTIICAARNAVFVSGTCVC</sequence>
<dbReference type="Proteomes" id="UP000314982">
    <property type="component" value="Unassembled WGS sequence"/>
</dbReference>
<dbReference type="InterPro" id="IPR001680">
    <property type="entry name" value="WD40_rpt"/>
</dbReference>
<evidence type="ECO:0000313" key="4">
    <source>
        <dbReference type="Ensembl" id="ENSHHUP00000003130.1"/>
    </source>
</evidence>
<dbReference type="Ensembl" id="ENSHHUT00000003238.1">
    <property type="protein sequence ID" value="ENSHHUP00000003130.1"/>
    <property type="gene ID" value="ENSHHUG00000001987.1"/>
</dbReference>
<dbReference type="InterPro" id="IPR036322">
    <property type="entry name" value="WD40_repeat_dom_sf"/>
</dbReference>
<organism evidence="4 5">
    <name type="scientific">Hucho hucho</name>
    <name type="common">huchen</name>
    <dbReference type="NCBI Taxonomy" id="62062"/>
    <lineage>
        <taxon>Eukaryota</taxon>
        <taxon>Metazoa</taxon>
        <taxon>Chordata</taxon>
        <taxon>Craniata</taxon>
        <taxon>Vertebrata</taxon>
        <taxon>Euteleostomi</taxon>
        <taxon>Actinopterygii</taxon>
        <taxon>Neopterygii</taxon>
        <taxon>Teleostei</taxon>
        <taxon>Protacanthopterygii</taxon>
        <taxon>Salmoniformes</taxon>
        <taxon>Salmonidae</taxon>
        <taxon>Salmoninae</taxon>
        <taxon>Hucho</taxon>
    </lineage>
</organism>
<dbReference type="Pfam" id="PF00400">
    <property type="entry name" value="WD40"/>
    <property type="match status" value="1"/>
</dbReference>
<keyword evidence="1 3" id="KW-0853">WD repeat</keyword>
<evidence type="ECO:0000256" key="1">
    <source>
        <dbReference type="ARBA" id="ARBA00022574"/>
    </source>
</evidence>
<reference evidence="4" key="3">
    <citation type="submission" date="2025-09" db="UniProtKB">
        <authorList>
            <consortium name="Ensembl"/>
        </authorList>
    </citation>
    <scope>IDENTIFICATION</scope>
</reference>
<reference evidence="4" key="2">
    <citation type="submission" date="2025-08" db="UniProtKB">
        <authorList>
            <consortium name="Ensembl"/>
        </authorList>
    </citation>
    <scope>IDENTIFICATION</scope>
</reference>